<dbReference type="Pfam" id="PF00025">
    <property type="entry name" value="Arf"/>
    <property type="match status" value="1"/>
</dbReference>
<dbReference type="Gene3D" id="3.40.50.300">
    <property type="entry name" value="P-loop containing nucleotide triphosphate hydrolases"/>
    <property type="match status" value="1"/>
</dbReference>
<dbReference type="PANTHER" id="PTHR45909:SF1">
    <property type="entry name" value="ADP-RIBOSYLATION FACTOR-RELATED PROTEIN 1"/>
    <property type="match status" value="1"/>
</dbReference>
<feature type="binding site" evidence="3">
    <location>
        <position position="82"/>
    </location>
    <ligand>
        <name>GTP</name>
        <dbReference type="ChEBI" id="CHEBI:37565"/>
    </ligand>
</feature>
<gene>
    <name evidence="5" type="ORF">B9G98_04064</name>
</gene>
<reference evidence="5 6" key="1">
    <citation type="submission" date="2017-04" db="EMBL/GenBank/DDBJ databases">
        <title>Genome sequencing of [Candida] sorbophila.</title>
        <authorList>
            <person name="Ahn J.O."/>
        </authorList>
    </citation>
    <scope>NUCLEOTIDE SEQUENCE [LARGE SCALE GENOMIC DNA]</scope>
    <source>
        <strain evidence="5 6">DS02</strain>
    </source>
</reference>
<dbReference type="InterPro" id="IPR005225">
    <property type="entry name" value="Small_GTP-bd"/>
</dbReference>
<keyword evidence="1 3" id="KW-0547">Nucleotide-binding</keyword>
<keyword evidence="4" id="KW-0460">Magnesium</keyword>
<dbReference type="SMART" id="SM00177">
    <property type="entry name" value="ARF"/>
    <property type="match status" value="1"/>
</dbReference>
<feature type="binding site" evidence="4">
    <location>
        <position position="31"/>
    </location>
    <ligand>
        <name>Mg(2+)</name>
        <dbReference type="ChEBI" id="CHEBI:18420"/>
    </ligand>
</feature>
<proteinExistence type="predicted"/>
<dbReference type="InterPro" id="IPR027417">
    <property type="entry name" value="P-loop_NTPase"/>
</dbReference>
<dbReference type="SUPFAM" id="SSF52540">
    <property type="entry name" value="P-loop containing nucleoside triphosphate hydrolases"/>
    <property type="match status" value="1"/>
</dbReference>
<dbReference type="SMART" id="SM00178">
    <property type="entry name" value="SAR"/>
    <property type="match status" value="1"/>
</dbReference>
<comment type="caution">
    <text evidence="5">The sequence shown here is derived from an EMBL/GenBank/DDBJ whole genome shotgun (WGS) entry which is preliminary data.</text>
</comment>
<dbReference type="PANTHER" id="PTHR45909">
    <property type="entry name" value="ADP-RIBOSYLATION FACTOR-RELATED PROTEIN 1"/>
    <property type="match status" value="1"/>
</dbReference>
<dbReference type="RefSeq" id="XP_024666389.1">
    <property type="nucleotide sequence ID" value="XM_024810621.1"/>
</dbReference>
<keyword evidence="2 3" id="KW-0342">GTP-binding</keyword>
<dbReference type="GO" id="GO:0043001">
    <property type="term" value="P:Golgi to plasma membrane protein transport"/>
    <property type="evidence" value="ECO:0007669"/>
    <property type="project" value="TreeGrafter"/>
</dbReference>
<feature type="binding site" evidence="4">
    <location>
        <position position="60"/>
    </location>
    <ligand>
        <name>Mg(2+)</name>
        <dbReference type="ChEBI" id="CHEBI:18420"/>
    </ligand>
</feature>
<dbReference type="GeneID" id="36517812"/>
<sequence length="203" mass="22918">MYHLVKSVYANLTKQEEYSVLIMGLDNAGKTTLLEQLKFRYKVGGEQATVDLSGARLVPTVGQNVARIQVNKVNLKIWDVGGQESLRNMWESYYEDAHVVVFVVDSTDRARIEECRDTLDKVVSSDVLEGTPVLMLANKQDRDDCLEVEDIKEIFNKIAEKMSARDSRVLPVCALDGTGVVEAAEWIISRLLRNKNYRPPNLV</sequence>
<feature type="binding site" evidence="3">
    <location>
        <begin position="24"/>
        <end position="31"/>
    </location>
    <ligand>
        <name>GTP</name>
        <dbReference type="ChEBI" id="CHEBI:37565"/>
    </ligand>
</feature>
<evidence type="ECO:0000313" key="6">
    <source>
        <dbReference type="Proteomes" id="UP000238350"/>
    </source>
</evidence>
<dbReference type="Proteomes" id="UP000238350">
    <property type="component" value="Unassembled WGS sequence"/>
</dbReference>
<dbReference type="GO" id="GO:0006886">
    <property type="term" value="P:intracellular protein transport"/>
    <property type="evidence" value="ECO:0007669"/>
    <property type="project" value="TreeGrafter"/>
</dbReference>
<dbReference type="EMBL" id="NDIQ01000022">
    <property type="protein sequence ID" value="PRT56444.1"/>
    <property type="molecule type" value="Genomic_DNA"/>
</dbReference>
<dbReference type="GO" id="GO:0005525">
    <property type="term" value="F:GTP binding"/>
    <property type="evidence" value="ECO:0007669"/>
    <property type="project" value="UniProtKB-KW"/>
</dbReference>
<evidence type="ECO:0000256" key="4">
    <source>
        <dbReference type="PIRSR" id="PIRSR606689-2"/>
    </source>
</evidence>
<organism evidence="5 6">
    <name type="scientific">Wickerhamiella sorbophila</name>
    <dbReference type="NCBI Taxonomy" id="45607"/>
    <lineage>
        <taxon>Eukaryota</taxon>
        <taxon>Fungi</taxon>
        <taxon>Dikarya</taxon>
        <taxon>Ascomycota</taxon>
        <taxon>Saccharomycotina</taxon>
        <taxon>Dipodascomycetes</taxon>
        <taxon>Dipodascales</taxon>
        <taxon>Trichomonascaceae</taxon>
        <taxon>Wickerhamiella</taxon>
    </lineage>
</organism>
<dbReference type="PROSITE" id="PS51417">
    <property type="entry name" value="ARF"/>
    <property type="match status" value="1"/>
</dbReference>
<accession>A0A2T0FN85</accession>
<evidence type="ECO:0000256" key="3">
    <source>
        <dbReference type="PIRSR" id="PIRSR606689-1"/>
    </source>
</evidence>
<dbReference type="GO" id="GO:0005794">
    <property type="term" value="C:Golgi apparatus"/>
    <property type="evidence" value="ECO:0007669"/>
    <property type="project" value="TreeGrafter"/>
</dbReference>
<dbReference type="InterPro" id="IPR006689">
    <property type="entry name" value="Small_GTPase_ARF/SAR"/>
</dbReference>
<evidence type="ECO:0000313" key="5">
    <source>
        <dbReference type="EMBL" id="PRT56444.1"/>
    </source>
</evidence>
<dbReference type="OrthoDB" id="414781at2759"/>
<dbReference type="PROSITE" id="PS51419">
    <property type="entry name" value="RAB"/>
    <property type="match status" value="1"/>
</dbReference>
<name>A0A2T0FN85_9ASCO</name>
<protein>
    <submittedName>
        <fullName evidence="5">ADP-ribosylation factor-like protein 3</fullName>
    </submittedName>
</protein>
<dbReference type="InterPro" id="IPR024156">
    <property type="entry name" value="Small_GTPase_ARF"/>
</dbReference>
<evidence type="ECO:0000256" key="2">
    <source>
        <dbReference type="ARBA" id="ARBA00023134"/>
    </source>
</evidence>
<dbReference type="GO" id="GO:0034067">
    <property type="term" value="P:protein localization to Golgi apparatus"/>
    <property type="evidence" value="ECO:0007669"/>
    <property type="project" value="TreeGrafter"/>
</dbReference>
<dbReference type="PRINTS" id="PR00449">
    <property type="entry name" value="RASTRNSFRMNG"/>
</dbReference>
<dbReference type="STRING" id="45607.A0A2T0FN85"/>
<keyword evidence="4" id="KW-0479">Metal-binding</keyword>
<dbReference type="SMART" id="SM00175">
    <property type="entry name" value="RAB"/>
    <property type="match status" value="1"/>
</dbReference>
<dbReference type="GO" id="GO:0046872">
    <property type="term" value="F:metal ion binding"/>
    <property type="evidence" value="ECO:0007669"/>
    <property type="project" value="UniProtKB-KW"/>
</dbReference>
<dbReference type="AlphaFoldDB" id="A0A2T0FN85"/>
<keyword evidence="6" id="KW-1185">Reference proteome</keyword>
<feature type="binding site" evidence="3">
    <location>
        <begin position="138"/>
        <end position="141"/>
    </location>
    <ligand>
        <name>GTP</name>
        <dbReference type="ChEBI" id="CHEBI:37565"/>
    </ligand>
</feature>
<dbReference type="GO" id="GO:0003924">
    <property type="term" value="F:GTPase activity"/>
    <property type="evidence" value="ECO:0007669"/>
    <property type="project" value="InterPro"/>
</dbReference>
<dbReference type="FunFam" id="3.40.50.300:FF:001317">
    <property type="entry name" value="Putative ADP-ribosylation factor"/>
    <property type="match status" value="1"/>
</dbReference>
<dbReference type="NCBIfam" id="TIGR00231">
    <property type="entry name" value="small_GTP"/>
    <property type="match status" value="1"/>
</dbReference>
<evidence type="ECO:0000256" key="1">
    <source>
        <dbReference type="ARBA" id="ARBA00022741"/>
    </source>
</evidence>